<keyword evidence="2" id="KW-1185">Reference proteome</keyword>
<keyword evidence="1" id="KW-0238">DNA-binding</keyword>
<dbReference type="InterPro" id="IPR036390">
    <property type="entry name" value="WH_DNA-bd_sf"/>
</dbReference>
<reference evidence="1 2" key="1">
    <citation type="submission" date="2020-08" db="EMBL/GenBank/DDBJ databases">
        <title>Genomic Encyclopedia of Type Strains, Phase IV (KMG-IV): sequencing the most valuable type-strain genomes for metagenomic binning, comparative biology and taxonomic classification.</title>
        <authorList>
            <person name="Goeker M."/>
        </authorList>
    </citation>
    <scope>NUCLEOTIDE SEQUENCE [LARGE SCALE GENOMIC DNA]</scope>
    <source>
        <strain evidence="1 2">DSM 102189</strain>
    </source>
</reference>
<protein>
    <submittedName>
        <fullName evidence="1">DNA-binding MarR family transcriptional regulator</fullName>
    </submittedName>
</protein>
<dbReference type="Proteomes" id="UP000538147">
    <property type="component" value="Unassembled WGS sequence"/>
</dbReference>
<dbReference type="InterPro" id="IPR036388">
    <property type="entry name" value="WH-like_DNA-bd_sf"/>
</dbReference>
<comment type="caution">
    <text evidence="1">The sequence shown here is derived from an EMBL/GenBank/DDBJ whole genome shotgun (WGS) entry which is preliminary data.</text>
</comment>
<dbReference type="GO" id="GO:0003677">
    <property type="term" value="F:DNA binding"/>
    <property type="evidence" value="ECO:0007669"/>
    <property type="project" value="UniProtKB-KW"/>
</dbReference>
<organism evidence="1 2">
    <name type="scientific">Polymorphobacter multimanifer</name>
    <dbReference type="NCBI Taxonomy" id="1070431"/>
    <lineage>
        <taxon>Bacteria</taxon>
        <taxon>Pseudomonadati</taxon>
        <taxon>Pseudomonadota</taxon>
        <taxon>Alphaproteobacteria</taxon>
        <taxon>Sphingomonadales</taxon>
        <taxon>Sphingosinicellaceae</taxon>
        <taxon>Polymorphobacter</taxon>
    </lineage>
</organism>
<evidence type="ECO:0000313" key="2">
    <source>
        <dbReference type="Proteomes" id="UP000538147"/>
    </source>
</evidence>
<proteinExistence type="predicted"/>
<dbReference type="SUPFAM" id="SSF46785">
    <property type="entry name" value="Winged helix' DNA-binding domain"/>
    <property type="match status" value="1"/>
</dbReference>
<name>A0A841L6W3_9SPHN</name>
<dbReference type="RefSeq" id="WP_184200486.1">
    <property type="nucleotide sequence ID" value="NZ_BMOX01000045.1"/>
</dbReference>
<evidence type="ECO:0000313" key="1">
    <source>
        <dbReference type="EMBL" id="MBB6228334.1"/>
    </source>
</evidence>
<gene>
    <name evidence="1" type="ORF">FHS79_002519</name>
</gene>
<accession>A0A841L6W3</accession>
<dbReference type="Gene3D" id="1.10.10.10">
    <property type="entry name" value="Winged helix-like DNA-binding domain superfamily/Winged helix DNA-binding domain"/>
    <property type="match status" value="1"/>
</dbReference>
<dbReference type="EMBL" id="JACIIV010000018">
    <property type="protein sequence ID" value="MBB6228334.1"/>
    <property type="molecule type" value="Genomic_DNA"/>
</dbReference>
<sequence length="91" mass="9807">MKARILGTTQHRLLDMLTCAADAGAPCPSNARLAEELGVNSLKDVTGPIKRLEARGLIKVQRGNRARIVEIVSTGKRTAEVTLHPARRVPA</sequence>
<dbReference type="AlphaFoldDB" id="A0A841L6W3"/>